<reference evidence="2 3" key="1">
    <citation type="journal article" date="2019" name="Int. J. Syst. Evol. Microbiol.">
        <title>The Global Catalogue of Microorganisms (GCM) 10K type strain sequencing project: providing services to taxonomists for standard genome sequencing and annotation.</title>
        <authorList>
            <consortium name="The Broad Institute Genomics Platform"/>
            <consortium name="The Broad Institute Genome Sequencing Center for Infectious Disease"/>
            <person name="Wu L."/>
            <person name="Ma J."/>
        </authorList>
    </citation>
    <scope>NUCLEOTIDE SEQUENCE [LARGE SCALE GENOMIC DNA]</scope>
    <source>
        <strain evidence="2 3">CGMCC 1.15824</strain>
    </source>
</reference>
<keyword evidence="1" id="KW-1133">Transmembrane helix</keyword>
<accession>A0ABD5QEX4</accession>
<sequence>MDKDTLPRWGWLLAALFAAAITASLANVALFRPIGLPQSYDVVTTIALMAPVLIYVGLWHDDERQAYWTNSRPKIVGDAVFTLLGALLGAGFAIAALIDVGIPRLATDVIAMLAGFLLAWGLFWWRNTELYREDDTR</sequence>
<name>A0ABD5QEX4_9EURY</name>
<feature type="transmembrane region" description="Helical" evidence="1">
    <location>
        <begin position="12"/>
        <end position="30"/>
    </location>
</feature>
<evidence type="ECO:0000256" key="1">
    <source>
        <dbReference type="SAM" id="Phobius"/>
    </source>
</evidence>
<protein>
    <submittedName>
        <fullName evidence="2">Uncharacterized protein</fullName>
    </submittedName>
</protein>
<dbReference type="RefSeq" id="WP_224827064.1">
    <property type="nucleotide sequence ID" value="NZ_JAIVEF010000001.1"/>
</dbReference>
<feature type="transmembrane region" description="Helical" evidence="1">
    <location>
        <begin position="105"/>
        <end position="125"/>
    </location>
</feature>
<proteinExistence type="predicted"/>
<gene>
    <name evidence="2" type="ORF">ACFPFO_10605</name>
</gene>
<dbReference type="EMBL" id="JBHSJG010000036">
    <property type="protein sequence ID" value="MFC4988198.1"/>
    <property type="molecule type" value="Genomic_DNA"/>
</dbReference>
<comment type="caution">
    <text evidence="2">The sequence shown here is derived from an EMBL/GenBank/DDBJ whole genome shotgun (WGS) entry which is preliminary data.</text>
</comment>
<evidence type="ECO:0000313" key="3">
    <source>
        <dbReference type="Proteomes" id="UP001595925"/>
    </source>
</evidence>
<feature type="transmembrane region" description="Helical" evidence="1">
    <location>
        <begin position="79"/>
        <end position="98"/>
    </location>
</feature>
<keyword evidence="1" id="KW-0812">Transmembrane</keyword>
<keyword evidence="1" id="KW-0472">Membrane</keyword>
<evidence type="ECO:0000313" key="2">
    <source>
        <dbReference type="EMBL" id="MFC4988198.1"/>
    </source>
</evidence>
<organism evidence="2 3">
    <name type="scientific">Saliphagus infecundisoli</name>
    <dbReference type="NCBI Taxonomy" id="1849069"/>
    <lineage>
        <taxon>Archaea</taxon>
        <taxon>Methanobacteriati</taxon>
        <taxon>Methanobacteriota</taxon>
        <taxon>Stenosarchaea group</taxon>
        <taxon>Halobacteria</taxon>
        <taxon>Halobacteriales</taxon>
        <taxon>Natrialbaceae</taxon>
        <taxon>Saliphagus</taxon>
    </lineage>
</organism>
<dbReference type="AlphaFoldDB" id="A0ABD5QEX4"/>
<keyword evidence="3" id="KW-1185">Reference proteome</keyword>
<feature type="transmembrane region" description="Helical" evidence="1">
    <location>
        <begin position="42"/>
        <end position="59"/>
    </location>
</feature>
<dbReference type="Proteomes" id="UP001595925">
    <property type="component" value="Unassembled WGS sequence"/>
</dbReference>